<dbReference type="KEGG" id="fam:OYT1_ch0164"/>
<proteinExistence type="inferred from homology"/>
<evidence type="ECO:0000313" key="6">
    <source>
        <dbReference type="Proteomes" id="UP000033070"/>
    </source>
</evidence>
<dbReference type="EMBL" id="AP018738">
    <property type="protein sequence ID" value="BBE49739.1"/>
    <property type="molecule type" value="Genomic_DNA"/>
</dbReference>
<dbReference type="Pfam" id="PF09084">
    <property type="entry name" value="NMT1"/>
    <property type="match status" value="1"/>
</dbReference>
<name>A0A2Z6G8J9_9PROT</name>
<keyword evidence="6" id="KW-1185">Reference proteome</keyword>
<dbReference type="Proteomes" id="UP000033070">
    <property type="component" value="Chromosome"/>
</dbReference>
<dbReference type="AlphaFoldDB" id="A0A2Z6G8J9"/>
<dbReference type="GO" id="GO:0042597">
    <property type="term" value="C:periplasmic space"/>
    <property type="evidence" value="ECO:0007669"/>
    <property type="project" value="UniProtKB-SubCell"/>
</dbReference>
<dbReference type="InterPro" id="IPR015168">
    <property type="entry name" value="SsuA/THI5"/>
</dbReference>
<sequence>MQVDLLRKIAWCVAGLAWFSYLSGSQAAPLSLVVSVPGPGNISYLPIELIHKIGADRAENADVRLIYATGGAIALEELLGRNSDFAVAGLPAVLSQRQHQRKVVALAAVNDLPLFILMVRSDLNRKVKTIRDLKGRVIGVNTSTLGSKTTSQQLLEIMLKSNGVGTNDVRIIAAGQSWDTQSSLMLSKQADALMGDEPFASRLQSSGQVFALANLADGRTTKNIPGASFLHATLNTHADVISQTPEKVATMVAILQRTLRWMATNPPEKIVETLQISDASEKAALLAALKQYPRLYSRDGRFSDAQLQQTAQFFSASSGDLTASERLLRETVDDRWAGRKD</sequence>
<dbReference type="SUPFAM" id="SSF53850">
    <property type="entry name" value="Periplasmic binding protein-like II"/>
    <property type="match status" value="1"/>
</dbReference>
<comment type="similarity">
    <text evidence="2">Belongs to the bacterial solute-binding protein SsuA/TauA family.</text>
</comment>
<dbReference type="RefSeq" id="WP_062625796.1">
    <property type="nucleotide sequence ID" value="NZ_AP018738.1"/>
</dbReference>
<evidence type="ECO:0000256" key="2">
    <source>
        <dbReference type="ARBA" id="ARBA00010742"/>
    </source>
</evidence>
<evidence type="ECO:0000256" key="1">
    <source>
        <dbReference type="ARBA" id="ARBA00004418"/>
    </source>
</evidence>
<evidence type="ECO:0000256" key="3">
    <source>
        <dbReference type="ARBA" id="ARBA00022729"/>
    </source>
</evidence>
<dbReference type="PANTHER" id="PTHR30024:SF47">
    <property type="entry name" value="TAURINE-BINDING PERIPLASMIC PROTEIN"/>
    <property type="match status" value="1"/>
</dbReference>
<keyword evidence="3" id="KW-0732">Signal</keyword>
<comment type="subcellular location">
    <subcellularLocation>
        <location evidence="1">Periplasm</location>
    </subcellularLocation>
</comment>
<organism evidence="5 6">
    <name type="scientific">Ferriphaselus amnicola</name>
    <dbReference type="NCBI Taxonomy" id="1188319"/>
    <lineage>
        <taxon>Bacteria</taxon>
        <taxon>Pseudomonadati</taxon>
        <taxon>Pseudomonadota</taxon>
        <taxon>Betaproteobacteria</taxon>
        <taxon>Nitrosomonadales</taxon>
        <taxon>Gallionellaceae</taxon>
        <taxon>Ferriphaselus</taxon>
    </lineage>
</organism>
<feature type="domain" description="SsuA/THI5-like" evidence="4">
    <location>
        <begin position="59"/>
        <end position="268"/>
    </location>
</feature>
<gene>
    <name evidence="5" type="ORF">OYT1_ch0164</name>
</gene>
<protein>
    <submittedName>
        <fullName evidence="5">ABC transporter substrate-binding protein</fullName>
    </submittedName>
</protein>
<evidence type="ECO:0000313" key="5">
    <source>
        <dbReference type="EMBL" id="BBE49739.1"/>
    </source>
</evidence>
<evidence type="ECO:0000259" key="4">
    <source>
        <dbReference type="Pfam" id="PF09084"/>
    </source>
</evidence>
<reference evidence="5 6" key="1">
    <citation type="submission" date="2018-06" db="EMBL/GenBank/DDBJ databases">
        <title>OYT1 Genome Sequencing.</title>
        <authorList>
            <person name="Kato S."/>
            <person name="Itoh T."/>
            <person name="Ohkuma M."/>
        </authorList>
    </citation>
    <scope>NUCLEOTIDE SEQUENCE [LARGE SCALE GENOMIC DNA]</scope>
    <source>
        <strain evidence="5 6">OYT1</strain>
    </source>
</reference>
<dbReference type="PANTHER" id="PTHR30024">
    <property type="entry name" value="ALIPHATIC SULFONATES-BINDING PROTEIN-RELATED"/>
    <property type="match status" value="1"/>
</dbReference>
<dbReference type="STRING" id="1188319.OYT1_00589"/>
<dbReference type="OrthoDB" id="9806288at2"/>
<dbReference type="Gene3D" id="3.40.190.10">
    <property type="entry name" value="Periplasmic binding protein-like II"/>
    <property type="match status" value="2"/>
</dbReference>
<accession>A0A2Z6G8J9</accession>
<dbReference type="GO" id="GO:0042918">
    <property type="term" value="P:alkanesulfonate transmembrane transport"/>
    <property type="evidence" value="ECO:0007669"/>
    <property type="project" value="TreeGrafter"/>
</dbReference>